<dbReference type="EMBL" id="CP004856">
    <property type="protein sequence ID" value="EEV39475.1"/>
    <property type="molecule type" value="Genomic_DNA"/>
</dbReference>
<evidence type="ECO:0000313" key="5">
    <source>
        <dbReference type="Proteomes" id="UP000012675"/>
    </source>
</evidence>
<evidence type="ECO:0000259" key="3">
    <source>
        <dbReference type="Pfam" id="PF13731"/>
    </source>
</evidence>
<evidence type="ECO:0000313" key="4">
    <source>
        <dbReference type="EMBL" id="EEV39475.1"/>
    </source>
</evidence>
<feature type="signal peptide" evidence="2">
    <location>
        <begin position="1"/>
        <end position="18"/>
    </location>
</feature>
<dbReference type="Pfam" id="PF13731">
    <property type="entry name" value="WxL"/>
    <property type="match status" value="1"/>
</dbReference>
<keyword evidence="5" id="KW-1185">Reference proteome</keyword>
<dbReference type="InterPro" id="IPR027994">
    <property type="entry name" value="WxL_dom"/>
</dbReference>
<keyword evidence="2" id="KW-0732">Signal</keyword>
<accession>C9AAG4</accession>
<dbReference type="AlphaFoldDB" id="C9AAG4"/>
<reference evidence="4 5" key="1">
    <citation type="submission" date="2009-02" db="EMBL/GenBank/DDBJ databases">
        <authorList>
            <consortium name="The Broad Institute Genome Sequencing Platform"/>
            <person name="Feldgarden M."/>
            <person name="Young S.K."/>
            <person name="Kodira C.D."/>
            <person name="Zeng Q."/>
            <person name="Koehrsen M."/>
            <person name="Alvarado L."/>
            <person name="Berlin A."/>
            <person name="Borenstein D."/>
            <person name="Chen Z."/>
            <person name="Engels R."/>
            <person name="Freedman E."/>
            <person name="Gellesch M."/>
            <person name="Goldberg J."/>
            <person name="Griggs A."/>
            <person name="Gujja S."/>
            <person name="Heiman D."/>
            <person name="Hepburn T."/>
            <person name="Howarth C."/>
            <person name="Jen D."/>
            <person name="Larson L."/>
            <person name="Lewis B."/>
            <person name="Mehta T."/>
            <person name="Park D."/>
            <person name="Pearson M."/>
            <person name="Roberts A."/>
            <person name="Saif S."/>
            <person name="Shea T."/>
            <person name="Shenoy N."/>
            <person name="Sisk P."/>
            <person name="Stolte C."/>
            <person name="Sykes S."/>
            <person name="Walk T."/>
            <person name="White J."/>
            <person name="Yandava C."/>
            <person name="Gilmore M."/>
            <person name="Manson J."/>
            <person name="Palmer K."/>
            <person name="Carniol K."/>
            <person name="Lander E."/>
            <person name="Nusbaum C."/>
            <person name="Galagan J."/>
            <person name="Birren B."/>
        </authorList>
    </citation>
    <scope>NUCLEOTIDE SEQUENCE [LARGE SCALE GENOMIC DNA]</scope>
    <source>
        <strain evidence="4 5">EC20</strain>
    </source>
</reference>
<protein>
    <recommendedName>
        <fullName evidence="3">WxL domain-containing protein</fullName>
    </recommendedName>
</protein>
<feature type="region of interest" description="Disordered" evidence="1">
    <location>
        <begin position="276"/>
        <end position="308"/>
    </location>
</feature>
<sequence length="308" mass="33098">MKWIRLATVAALTSTIFAGGVQVVADDGENNEPRTPLFEVETPNEVTFTEGDDDVDDVENPLEYPPVIIDPLPVKGPLTIVYVPEMFDFGQQAITSSAAEYSVIAEMQNVDEEHPLAIDNELTGEVPYVSFAQVSDTRGNSAADWTLSLALSEFIGKTTDDVLYGAQLHFIDPQIKHNDGTGPADEAPVAPVTNGDRVILNADTDLASSIPVMTAGANQGQGRSSVFWGDQDDLMKQYETEGTTGTILNDRIQLHLPSAATPQQDTYEATLTWLLSTTVGEDGENGGDEDGGDENGGDEDDNDSNQED</sequence>
<dbReference type="Proteomes" id="UP000012675">
    <property type="component" value="Chromosome"/>
</dbReference>
<name>C9AAG4_ENTCA</name>
<organism evidence="4 5">
    <name type="scientific">Enterococcus casseliflavus EC20</name>
    <dbReference type="NCBI Taxonomy" id="565655"/>
    <lineage>
        <taxon>Bacteria</taxon>
        <taxon>Bacillati</taxon>
        <taxon>Bacillota</taxon>
        <taxon>Bacilli</taxon>
        <taxon>Lactobacillales</taxon>
        <taxon>Enterococcaceae</taxon>
        <taxon>Enterococcus</taxon>
    </lineage>
</organism>
<dbReference type="KEGG" id="ecas:ECBG_01744"/>
<dbReference type="RefSeq" id="WP_015509008.1">
    <property type="nucleotide sequence ID" value="NC_020995.1"/>
</dbReference>
<proteinExistence type="predicted"/>
<evidence type="ECO:0000256" key="2">
    <source>
        <dbReference type="SAM" id="SignalP"/>
    </source>
</evidence>
<gene>
    <name evidence="4" type="ORF">ECBG_01744</name>
</gene>
<dbReference type="HOGENOM" id="CLU_067278_1_1_9"/>
<feature type="compositionally biased region" description="Acidic residues" evidence="1">
    <location>
        <begin position="281"/>
        <end position="308"/>
    </location>
</feature>
<feature type="chain" id="PRO_5039469862" description="WxL domain-containing protein" evidence="2">
    <location>
        <begin position="19"/>
        <end position="308"/>
    </location>
</feature>
<dbReference type="GeneID" id="15141182"/>
<feature type="domain" description="WxL" evidence="3">
    <location>
        <begin position="40"/>
        <end position="278"/>
    </location>
</feature>
<reference evidence="4 5" key="2">
    <citation type="submission" date="2013-03" db="EMBL/GenBank/DDBJ databases">
        <title>The Genome Sequence of Enterococcus casseliflavus EC20 (899205).</title>
        <authorList>
            <consortium name="The Broad Institute Genomics Platform"/>
            <consortium name="The Broad Institute Genome Sequencing Center for Infectious Disease"/>
            <person name="Russ C."/>
            <person name="Feldgarden M."/>
            <person name="Gilmore M."/>
            <person name="Manson J."/>
            <person name="Palmer K."/>
            <person name="Carniol K."/>
            <person name="Walker B."/>
            <person name="Young S.K."/>
            <person name="Zeng Q."/>
            <person name="Gargeya S."/>
            <person name="Fitzgerald M."/>
            <person name="Haas B."/>
            <person name="Abouelleil A."/>
            <person name="Allen A.W."/>
            <person name="Alvarado L."/>
            <person name="Arachchi H.M."/>
            <person name="Berlin A.M."/>
            <person name="Chapman S.B."/>
            <person name="Gainer-Dewar J."/>
            <person name="Goldberg J."/>
            <person name="Griggs A."/>
            <person name="Gujja S."/>
            <person name="Hansen M."/>
            <person name="Howarth C."/>
            <person name="Imamovic A."/>
            <person name="Ireland A."/>
            <person name="Larimer J."/>
            <person name="McCowan C."/>
            <person name="Murphy C."/>
            <person name="Pearson M."/>
            <person name="Poon T.W."/>
            <person name="Priest M."/>
            <person name="Roberts A."/>
            <person name="Saif S."/>
            <person name="Shea T."/>
            <person name="Sisk P."/>
            <person name="Sykes S."/>
            <person name="Wortman J."/>
            <person name="Nusbaum C."/>
            <person name="Birren B."/>
        </authorList>
    </citation>
    <scope>NUCLEOTIDE SEQUENCE [LARGE SCALE GENOMIC DNA]</scope>
    <source>
        <strain evidence="4 5">EC20</strain>
    </source>
</reference>
<dbReference type="eggNOG" id="ENOG5033R8W">
    <property type="taxonomic scope" value="Bacteria"/>
</dbReference>
<evidence type="ECO:0000256" key="1">
    <source>
        <dbReference type="SAM" id="MobiDB-lite"/>
    </source>
</evidence>